<dbReference type="FunFam" id="3.30.450.20:FF:000018">
    <property type="entry name" value="Sensor histidine kinase DcuS"/>
    <property type="match status" value="1"/>
</dbReference>
<dbReference type="Gene3D" id="1.10.287.130">
    <property type="match status" value="1"/>
</dbReference>
<feature type="domain" description="PAS" evidence="16">
    <location>
        <begin position="230"/>
        <end position="293"/>
    </location>
</feature>
<dbReference type="PROSITE" id="PS50112">
    <property type="entry name" value="PAS"/>
    <property type="match status" value="1"/>
</dbReference>
<comment type="subcellular location">
    <subcellularLocation>
        <location evidence="2">Cell membrane</location>
        <topology evidence="2">Multi-pass membrane protein</topology>
    </subcellularLocation>
</comment>
<dbReference type="STRING" id="375760.SAMN04488073_1183"/>
<keyword evidence="12" id="KW-0902">Two-component regulatory system</keyword>
<dbReference type="SMART" id="SM00091">
    <property type="entry name" value="PAS"/>
    <property type="match status" value="1"/>
</dbReference>
<feature type="transmembrane region" description="Helical" evidence="14">
    <location>
        <begin position="183"/>
        <end position="204"/>
    </location>
</feature>
<evidence type="ECO:0000256" key="7">
    <source>
        <dbReference type="ARBA" id="ARBA00022692"/>
    </source>
</evidence>
<keyword evidence="8" id="KW-0547">Nucleotide-binding</keyword>
<dbReference type="CDD" id="cd00130">
    <property type="entry name" value="PAS"/>
    <property type="match status" value="1"/>
</dbReference>
<keyword evidence="4" id="KW-1003">Cell membrane</keyword>
<evidence type="ECO:0000313" key="17">
    <source>
        <dbReference type="EMBL" id="SFR43542.1"/>
    </source>
</evidence>
<reference evidence="18" key="1">
    <citation type="submission" date="2016-10" db="EMBL/GenBank/DDBJ databases">
        <authorList>
            <person name="Varghese N."/>
            <person name="Submissions S."/>
        </authorList>
    </citation>
    <scope>NUCLEOTIDE SEQUENCE [LARGE SCALE GENOMIC DNA]</scope>
    <source>
        <strain evidence="18">CGMCC 1.6294</strain>
    </source>
</reference>
<evidence type="ECO:0000256" key="2">
    <source>
        <dbReference type="ARBA" id="ARBA00004651"/>
    </source>
</evidence>
<keyword evidence="6" id="KW-0808">Transferase</keyword>
<gene>
    <name evidence="17" type="ORF">SAMN04488073_1183</name>
</gene>
<proteinExistence type="predicted"/>
<dbReference type="PRINTS" id="PR00344">
    <property type="entry name" value="BCTRLSENSOR"/>
</dbReference>
<dbReference type="Gene3D" id="3.30.565.10">
    <property type="entry name" value="Histidine kinase-like ATPase, C-terminal domain"/>
    <property type="match status" value="1"/>
</dbReference>
<evidence type="ECO:0000259" key="15">
    <source>
        <dbReference type="PROSITE" id="PS50109"/>
    </source>
</evidence>
<organism evidence="17 18">
    <name type="scientific">Marinobacter gudaonensis</name>
    <dbReference type="NCBI Taxonomy" id="375760"/>
    <lineage>
        <taxon>Bacteria</taxon>
        <taxon>Pseudomonadati</taxon>
        <taxon>Pseudomonadota</taxon>
        <taxon>Gammaproteobacteria</taxon>
        <taxon>Pseudomonadales</taxon>
        <taxon>Marinobacteraceae</taxon>
        <taxon>Marinobacter</taxon>
    </lineage>
</organism>
<dbReference type="Proteomes" id="UP000199290">
    <property type="component" value="Unassembled WGS sequence"/>
</dbReference>
<dbReference type="Gene3D" id="3.30.450.20">
    <property type="entry name" value="PAS domain"/>
    <property type="match status" value="2"/>
</dbReference>
<dbReference type="InterPro" id="IPR033463">
    <property type="entry name" value="sCache_3"/>
</dbReference>
<protein>
    <recommendedName>
        <fullName evidence="3">histidine kinase</fullName>
        <ecNumber evidence="3">2.7.13.3</ecNumber>
    </recommendedName>
</protein>
<evidence type="ECO:0000256" key="5">
    <source>
        <dbReference type="ARBA" id="ARBA00022553"/>
    </source>
</evidence>
<evidence type="ECO:0000256" key="3">
    <source>
        <dbReference type="ARBA" id="ARBA00012438"/>
    </source>
</evidence>
<dbReference type="SMART" id="SM00387">
    <property type="entry name" value="HATPase_c"/>
    <property type="match status" value="1"/>
</dbReference>
<name>A0A1I6GMT9_9GAMM</name>
<dbReference type="GO" id="GO:0005524">
    <property type="term" value="F:ATP binding"/>
    <property type="evidence" value="ECO:0007669"/>
    <property type="project" value="UniProtKB-KW"/>
</dbReference>
<dbReference type="PROSITE" id="PS50109">
    <property type="entry name" value="HIS_KIN"/>
    <property type="match status" value="1"/>
</dbReference>
<evidence type="ECO:0000256" key="9">
    <source>
        <dbReference type="ARBA" id="ARBA00022777"/>
    </source>
</evidence>
<dbReference type="InterPro" id="IPR005467">
    <property type="entry name" value="His_kinase_dom"/>
</dbReference>
<dbReference type="SUPFAM" id="SSF55890">
    <property type="entry name" value="Sporulation response regulatory protein Spo0B"/>
    <property type="match status" value="1"/>
</dbReference>
<keyword evidence="10" id="KW-0067">ATP-binding</keyword>
<keyword evidence="7 14" id="KW-0812">Transmembrane</keyword>
<dbReference type="InterPro" id="IPR003594">
    <property type="entry name" value="HATPase_dom"/>
</dbReference>
<comment type="catalytic activity">
    <reaction evidence="1">
        <text>ATP + protein L-histidine = ADP + protein N-phospho-L-histidine.</text>
        <dbReference type="EC" id="2.7.13.3"/>
    </reaction>
</comment>
<keyword evidence="5" id="KW-0597">Phosphoprotein</keyword>
<accession>A0A1I6GMT9</accession>
<dbReference type="OrthoDB" id="9792686at2"/>
<dbReference type="PANTHER" id="PTHR43547">
    <property type="entry name" value="TWO-COMPONENT HISTIDINE KINASE"/>
    <property type="match status" value="1"/>
</dbReference>
<evidence type="ECO:0000256" key="10">
    <source>
        <dbReference type="ARBA" id="ARBA00022840"/>
    </source>
</evidence>
<evidence type="ECO:0000259" key="16">
    <source>
        <dbReference type="PROSITE" id="PS50112"/>
    </source>
</evidence>
<dbReference type="InterPro" id="IPR035965">
    <property type="entry name" value="PAS-like_dom_sf"/>
</dbReference>
<dbReference type="InterPro" id="IPR000014">
    <property type="entry name" value="PAS"/>
</dbReference>
<dbReference type="InterPro" id="IPR013767">
    <property type="entry name" value="PAS_fold"/>
</dbReference>
<dbReference type="SUPFAM" id="SSF55874">
    <property type="entry name" value="ATPase domain of HSP90 chaperone/DNA topoisomerase II/histidine kinase"/>
    <property type="match status" value="1"/>
</dbReference>
<evidence type="ECO:0000256" key="13">
    <source>
        <dbReference type="ARBA" id="ARBA00023136"/>
    </source>
</evidence>
<evidence type="ECO:0000256" key="1">
    <source>
        <dbReference type="ARBA" id="ARBA00000085"/>
    </source>
</evidence>
<dbReference type="GO" id="GO:0006355">
    <property type="term" value="P:regulation of DNA-templated transcription"/>
    <property type="evidence" value="ECO:0007669"/>
    <property type="project" value="InterPro"/>
</dbReference>
<dbReference type="CDD" id="cd16915">
    <property type="entry name" value="HATPase_DpiB-CitA-like"/>
    <property type="match status" value="1"/>
</dbReference>
<dbReference type="SUPFAM" id="SSF55785">
    <property type="entry name" value="PYP-like sensor domain (PAS domain)"/>
    <property type="match status" value="1"/>
</dbReference>
<dbReference type="PANTHER" id="PTHR43547:SF10">
    <property type="entry name" value="SENSOR HISTIDINE KINASE DCUS"/>
    <property type="match status" value="1"/>
</dbReference>
<keyword evidence="9 17" id="KW-0418">Kinase</keyword>
<dbReference type="EC" id="2.7.13.3" evidence="3"/>
<feature type="transmembrane region" description="Helical" evidence="14">
    <location>
        <begin position="153"/>
        <end position="171"/>
    </location>
</feature>
<evidence type="ECO:0000256" key="14">
    <source>
        <dbReference type="SAM" id="Phobius"/>
    </source>
</evidence>
<dbReference type="InterPro" id="IPR004358">
    <property type="entry name" value="Sig_transdc_His_kin-like_C"/>
</dbReference>
<evidence type="ECO:0000256" key="6">
    <source>
        <dbReference type="ARBA" id="ARBA00022679"/>
    </source>
</evidence>
<dbReference type="AlphaFoldDB" id="A0A1I6GMT9"/>
<evidence type="ECO:0000256" key="11">
    <source>
        <dbReference type="ARBA" id="ARBA00022989"/>
    </source>
</evidence>
<dbReference type="InterPro" id="IPR029151">
    <property type="entry name" value="Sensor-like_sf"/>
</dbReference>
<dbReference type="RefSeq" id="WP_091987133.1">
    <property type="nucleotide sequence ID" value="NZ_FOYV01000001.1"/>
</dbReference>
<sequence>MTTSPTPPVFRKTKLKTRMILTLGLLGALQTVLIGGFAGFYLSDSLYDEIGQRALMVAKTVAATPAVIEGVRERDIDGLNRLAERLAVTNEALFIVIGDAEAIRLAHPDPSRIGHSMGDDDGDYGRKALVDGQAYVARARGSLGESMRGKAPVVVPATGDIIGIVSVGYSLQQVETTIRRYNFVLYGVVGLMLLVTILSAIVIAGRFKRAIFGLEPEEIARLFREREATLQSVREGIIAINREGMITTANRAAYETLGLPPEPPLAGQHVLDVLPESSLPAILESGEPDFDREIWLRDRQMVVNRLPVRQGEDIIGVVASFRLRDELDQVSRRLTRIQQYADTLRSQTHEYSNKLHTIAGLIQIGATGEALNLIGSEVSDHQALIHLLLEAVPDPVIAGCLLGKYNRAREMGLRLEIDPDSRMSDLPATLPRDQLVSVLGNLIDNALDATLAKTGAGGQVQLSMTDLGQELIFEVEDQGAGIPEAERQRIFEKGVSTKNGESRGYGLHLVRQFLNQWGGSVTVDDVPEGGSRFTLYLPKTANGRVYP</sequence>
<dbReference type="InterPro" id="IPR016120">
    <property type="entry name" value="Sig_transdc_His_kin_SpoOB"/>
</dbReference>
<keyword evidence="18" id="KW-1185">Reference proteome</keyword>
<keyword evidence="11 14" id="KW-1133">Transmembrane helix</keyword>
<feature type="domain" description="Histidine kinase" evidence="15">
    <location>
        <begin position="346"/>
        <end position="541"/>
    </location>
</feature>
<keyword evidence="13 14" id="KW-0472">Membrane</keyword>
<dbReference type="Pfam" id="PF02518">
    <property type="entry name" value="HATPase_c"/>
    <property type="match status" value="1"/>
</dbReference>
<evidence type="ECO:0000313" key="18">
    <source>
        <dbReference type="Proteomes" id="UP000199290"/>
    </source>
</evidence>
<dbReference type="GO" id="GO:0005886">
    <property type="term" value="C:plasma membrane"/>
    <property type="evidence" value="ECO:0007669"/>
    <property type="project" value="UniProtKB-SubCell"/>
</dbReference>
<dbReference type="Pfam" id="PF17203">
    <property type="entry name" value="sCache_3_2"/>
    <property type="match status" value="1"/>
</dbReference>
<dbReference type="SUPFAM" id="SSF103190">
    <property type="entry name" value="Sensory domain-like"/>
    <property type="match status" value="1"/>
</dbReference>
<feature type="transmembrane region" description="Helical" evidence="14">
    <location>
        <begin position="20"/>
        <end position="42"/>
    </location>
</feature>
<evidence type="ECO:0000256" key="4">
    <source>
        <dbReference type="ARBA" id="ARBA00022475"/>
    </source>
</evidence>
<dbReference type="InterPro" id="IPR036890">
    <property type="entry name" value="HATPase_C_sf"/>
</dbReference>
<evidence type="ECO:0000256" key="12">
    <source>
        <dbReference type="ARBA" id="ARBA00023012"/>
    </source>
</evidence>
<evidence type="ECO:0000256" key="8">
    <source>
        <dbReference type="ARBA" id="ARBA00022741"/>
    </source>
</evidence>
<dbReference type="Pfam" id="PF00989">
    <property type="entry name" value="PAS"/>
    <property type="match status" value="1"/>
</dbReference>
<dbReference type="EMBL" id="FOYV01000001">
    <property type="protein sequence ID" value="SFR43542.1"/>
    <property type="molecule type" value="Genomic_DNA"/>
</dbReference>
<dbReference type="GO" id="GO:0000155">
    <property type="term" value="F:phosphorelay sensor kinase activity"/>
    <property type="evidence" value="ECO:0007669"/>
    <property type="project" value="InterPro"/>
</dbReference>